<gene>
    <name evidence="1" type="ORF">SAMN05421578_10370</name>
</gene>
<comment type="caution">
    <text evidence="1">The sequence shown here is derived from an EMBL/GenBank/DDBJ whole genome shotgun (WGS) entry which is preliminary data.</text>
</comment>
<sequence length="49" mass="5496">MKETKEVGTEVGGSNRELPKKVSVDILNIMKQCGVPPEKWKNYIGAQHK</sequence>
<dbReference type="Proteomes" id="UP000186666">
    <property type="component" value="Unassembled WGS sequence"/>
</dbReference>
<keyword evidence="2" id="KW-1185">Reference proteome</keyword>
<organism evidence="1 2">
    <name type="scientific">Paenibacillus macquariensis</name>
    <dbReference type="NCBI Taxonomy" id="948756"/>
    <lineage>
        <taxon>Bacteria</taxon>
        <taxon>Bacillati</taxon>
        <taxon>Bacillota</taxon>
        <taxon>Bacilli</taxon>
        <taxon>Bacillales</taxon>
        <taxon>Paenibacillaceae</taxon>
        <taxon>Paenibacillus</taxon>
    </lineage>
</organism>
<evidence type="ECO:0000313" key="2">
    <source>
        <dbReference type="Proteomes" id="UP000186666"/>
    </source>
</evidence>
<reference evidence="1 2" key="1">
    <citation type="submission" date="2017-01" db="EMBL/GenBank/DDBJ databases">
        <authorList>
            <person name="Varghese N."/>
            <person name="Submissions S."/>
        </authorList>
    </citation>
    <scope>NUCLEOTIDE SEQUENCE [LARGE SCALE GENOMIC DNA]</scope>
    <source>
        <strain evidence="1 2">ATCC 23464</strain>
    </source>
</reference>
<protein>
    <submittedName>
        <fullName evidence="1">Uncharacterized protein</fullName>
    </submittedName>
</protein>
<dbReference type="EMBL" id="FTNK01000003">
    <property type="protein sequence ID" value="SIQ62701.1"/>
    <property type="molecule type" value="Genomic_DNA"/>
</dbReference>
<name>A0ABY1JQW1_9BACL</name>
<proteinExistence type="predicted"/>
<evidence type="ECO:0000313" key="1">
    <source>
        <dbReference type="EMBL" id="SIQ62701.1"/>
    </source>
</evidence>
<accession>A0ABY1JQW1</accession>
<dbReference type="RefSeq" id="WP_156510103.1">
    <property type="nucleotide sequence ID" value="NZ_FTNK01000003.1"/>
</dbReference>